<dbReference type="Gene3D" id="2.60.120.200">
    <property type="match status" value="1"/>
</dbReference>
<reference evidence="1" key="1">
    <citation type="journal article" date="2015" name="Nature">
        <title>Complex archaea that bridge the gap between prokaryotes and eukaryotes.</title>
        <authorList>
            <person name="Spang A."/>
            <person name="Saw J.H."/>
            <person name="Jorgensen S.L."/>
            <person name="Zaremba-Niedzwiedzka K."/>
            <person name="Martijn J."/>
            <person name="Lind A.E."/>
            <person name="van Eijk R."/>
            <person name="Schleper C."/>
            <person name="Guy L."/>
            <person name="Ettema T.J."/>
        </authorList>
    </citation>
    <scope>NUCLEOTIDE SEQUENCE</scope>
</reference>
<dbReference type="Pfam" id="PF13385">
    <property type="entry name" value="Laminin_G_3"/>
    <property type="match status" value="1"/>
</dbReference>
<sequence>MSRLFNDASNQFLHVNQAVAGIPFAMVCWFNSNDTSIYHAPMSIGDKDNNDNAFMMRLYPVGGAQKISATVWNNPNSGVALTSTGYTVNTWHHGCVIYVSATDRRAFIDGGSKGTNATSVTPINSDRTTVGAEARSTPFYPVSGMLAEVAIWDLSDWPGATDALKADAFEKILPSLANGDTPENYP</sequence>
<proteinExistence type="predicted"/>
<dbReference type="AlphaFoldDB" id="A0A0F9LYH1"/>
<dbReference type="InterPro" id="IPR013320">
    <property type="entry name" value="ConA-like_dom_sf"/>
</dbReference>
<organism evidence="1">
    <name type="scientific">marine sediment metagenome</name>
    <dbReference type="NCBI Taxonomy" id="412755"/>
    <lineage>
        <taxon>unclassified sequences</taxon>
        <taxon>metagenomes</taxon>
        <taxon>ecological metagenomes</taxon>
    </lineage>
</organism>
<evidence type="ECO:0008006" key="2">
    <source>
        <dbReference type="Google" id="ProtNLM"/>
    </source>
</evidence>
<dbReference type="SUPFAM" id="SSF49899">
    <property type="entry name" value="Concanavalin A-like lectins/glucanases"/>
    <property type="match status" value="1"/>
</dbReference>
<accession>A0A0F9LYH1</accession>
<comment type="caution">
    <text evidence="1">The sequence shown here is derived from an EMBL/GenBank/DDBJ whole genome shotgun (WGS) entry which is preliminary data.</text>
</comment>
<dbReference type="EMBL" id="LAZR01011364">
    <property type="protein sequence ID" value="KKM62097.1"/>
    <property type="molecule type" value="Genomic_DNA"/>
</dbReference>
<feature type="non-terminal residue" evidence="1">
    <location>
        <position position="186"/>
    </location>
</feature>
<gene>
    <name evidence="1" type="ORF">LCGC14_1525090</name>
</gene>
<name>A0A0F9LYH1_9ZZZZ</name>
<evidence type="ECO:0000313" key="1">
    <source>
        <dbReference type="EMBL" id="KKM62097.1"/>
    </source>
</evidence>
<protein>
    <recommendedName>
        <fullName evidence="2">LamG-like jellyroll fold domain-containing protein</fullName>
    </recommendedName>
</protein>